<sequence>MTHPTSHNTLKRGFHFLAGILFYSLLSLEYSVAQNQPEMFWDFDVPRGRWNLILIDNIVCSQWNYIPTLGKRNRSSTAILGTGAGFEYAYCRNRTLSLTAEVGLTGYVLSMEPSEWGRDARYCNINLLHTSYWKHLALSIGPTLGWNNWKYFYGEENFSEDEMSSCEKEGYYGEEDFSFTRFAAGADIQFYYYLIPQLGFGVEYSARWMWKAGAKGKCDHQCALKVRLKFRLNKKKRS</sequence>
<dbReference type="RefSeq" id="WP_029426635.1">
    <property type="nucleotide sequence ID" value="NZ_CP012801.1"/>
</dbReference>
<accession>A0A0P0G953</accession>
<dbReference type="AlphaFoldDB" id="A0A0P0G953"/>
<dbReference type="PATRIC" id="fig|246787.4.peg.3451"/>
<evidence type="ECO:0008006" key="3">
    <source>
        <dbReference type="Google" id="ProtNLM"/>
    </source>
</evidence>
<organism evidence="1 2">
    <name type="scientific">Bacteroides cellulosilyticus</name>
    <dbReference type="NCBI Taxonomy" id="246787"/>
    <lineage>
        <taxon>Bacteria</taxon>
        <taxon>Pseudomonadati</taxon>
        <taxon>Bacteroidota</taxon>
        <taxon>Bacteroidia</taxon>
        <taxon>Bacteroidales</taxon>
        <taxon>Bacteroidaceae</taxon>
        <taxon>Bacteroides</taxon>
    </lineage>
</organism>
<dbReference type="EMBL" id="CP012801">
    <property type="protein sequence ID" value="ALJ60569.1"/>
    <property type="molecule type" value="Genomic_DNA"/>
</dbReference>
<protein>
    <recommendedName>
        <fullName evidence="3">Outer membrane protein beta-barrel domain-containing protein</fullName>
    </recommendedName>
</protein>
<evidence type="ECO:0000313" key="2">
    <source>
        <dbReference type="Proteomes" id="UP000061809"/>
    </source>
</evidence>
<name>A0A0P0G953_9BACE</name>
<gene>
    <name evidence="1" type="ORF">BcellWH2_03336</name>
</gene>
<dbReference type="Proteomes" id="UP000061809">
    <property type="component" value="Chromosome"/>
</dbReference>
<proteinExistence type="predicted"/>
<evidence type="ECO:0000313" key="1">
    <source>
        <dbReference type="EMBL" id="ALJ60569.1"/>
    </source>
</evidence>
<dbReference type="KEGG" id="bcel:BcellWH2_03336"/>
<reference evidence="1 2" key="1">
    <citation type="journal article" date="2015" name="Science">
        <title>Genetic determinants of in vivo fitness and diet responsiveness in multiple human gut Bacteroides.</title>
        <authorList>
            <person name="Wu M."/>
            <person name="McNulty N.P."/>
            <person name="Rodionov D.A."/>
            <person name="Khoroshkin M.S."/>
            <person name="Griffin N.W."/>
            <person name="Cheng J."/>
            <person name="Latreille P."/>
            <person name="Kerstetter R.A."/>
            <person name="Terrapon N."/>
            <person name="Henrissat B."/>
            <person name="Osterman A.L."/>
            <person name="Gordon J.I."/>
        </authorList>
    </citation>
    <scope>NUCLEOTIDE SEQUENCE [LARGE SCALE GENOMIC DNA]</scope>
    <source>
        <strain evidence="1 2">WH2</strain>
    </source>
</reference>